<feature type="region of interest" description="Disordered" evidence="1">
    <location>
        <begin position="120"/>
        <end position="143"/>
    </location>
</feature>
<dbReference type="AlphaFoldDB" id="A0A6A7CDX5"/>
<keyword evidence="3" id="KW-1185">Reference proteome</keyword>
<feature type="compositionally biased region" description="Low complexity" evidence="1">
    <location>
        <begin position="127"/>
        <end position="137"/>
    </location>
</feature>
<reference evidence="2" key="1">
    <citation type="journal article" date="2020" name="Stud. Mycol.">
        <title>101 Dothideomycetes genomes: a test case for predicting lifestyles and emergence of pathogens.</title>
        <authorList>
            <person name="Haridas S."/>
            <person name="Albert R."/>
            <person name="Binder M."/>
            <person name="Bloem J."/>
            <person name="Labutti K."/>
            <person name="Salamov A."/>
            <person name="Andreopoulos B."/>
            <person name="Baker S."/>
            <person name="Barry K."/>
            <person name="Bills G."/>
            <person name="Bluhm B."/>
            <person name="Cannon C."/>
            <person name="Castanera R."/>
            <person name="Culley D."/>
            <person name="Daum C."/>
            <person name="Ezra D."/>
            <person name="Gonzalez J."/>
            <person name="Henrissat B."/>
            <person name="Kuo A."/>
            <person name="Liang C."/>
            <person name="Lipzen A."/>
            <person name="Lutzoni F."/>
            <person name="Magnuson J."/>
            <person name="Mondo S."/>
            <person name="Nolan M."/>
            <person name="Ohm R."/>
            <person name="Pangilinan J."/>
            <person name="Park H.-J."/>
            <person name="Ramirez L."/>
            <person name="Alfaro M."/>
            <person name="Sun H."/>
            <person name="Tritt A."/>
            <person name="Yoshinaga Y."/>
            <person name="Zwiers L.-H."/>
            <person name="Turgeon B."/>
            <person name="Goodwin S."/>
            <person name="Spatafora J."/>
            <person name="Crous P."/>
            <person name="Grigoriev I."/>
        </authorList>
    </citation>
    <scope>NUCLEOTIDE SEQUENCE</scope>
    <source>
        <strain evidence="2">CBS 480.64</strain>
    </source>
</reference>
<proteinExistence type="predicted"/>
<evidence type="ECO:0000313" key="3">
    <source>
        <dbReference type="Proteomes" id="UP000799421"/>
    </source>
</evidence>
<name>A0A6A7CDX5_9PEZI</name>
<feature type="compositionally biased region" description="Polar residues" evidence="1">
    <location>
        <begin position="192"/>
        <end position="201"/>
    </location>
</feature>
<dbReference type="EMBL" id="MU005957">
    <property type="protein sequence ID" value="KAF2864548.1"/>
    <property type="molecule type" value="Genomic_DNA"/>
</dbReference>
<gene>
    <name evidence="2" type="ORF">K470DRAFT_261400</name>
</gene>
<dbReference type="OrthoDB" id="5314201at2759"/>
<protein>
    <submittedName>
        <fullName evidence="2">Uncharacterized protein</fullName>
    </submittedName>
</protein>
<feature type="region of interest" description="Disordered" evidence="1">
    <location>
        <begin position="189"/>
        <end position="208"/>
    </location>
</feature>
<evidence type="ECO:0000256" key="1">
    <source>
        <dbReference type="SAM" id="MobiDB-lite"/>
    </source>
</evidence>
<accession>A0A6A7CDX5</accession>
<sequence length="447" mass="47813">MTSALQHLINVLEERNIKFAKQDITAAFGNDQTRDQIEAWVGEYLTPVSLLTPEELALCVGHSPCRISTNQTSAKHTTHPSGIYTAGRPLQDSELEAAITSIEAGTAALQAQCERMRVQKSALAHFSQPSPSQSRPQGTHDSECAQLTTSLQSTLSSSRQAIQSRLQPIQGIVARTLSEDDSILSDLESRLTKLTPNPTSKSPDETAKEVETLCQILSTYTAREIRARISLPTNLPSANTDTATLRTELEALTTEIDDLATMSTDTQFRKPILAALASAQTRSNNLHVQEREYVTTTLTHIISRLEAMEGYTSHAQSYCAALGEVAAALSSTAEMAAPGKGRLKPLRLVQAHSEIDPAVARLLRLFGVRGEGGGLGRVVIEMEEVVGGFEREVEREMRGEVAGEVAGGYATVMPLVGVVYENSPFAAVGVGGNYGLEGGGGGGGMPL</sequence>
<evidence type="ECO:0000313" key="2">
    <source>
        <dbReference type="EMBL" id="KAF2864548.1"/>
    </source>
</evidence>
<dbReference type="Proteomes" id="UP000799421">
    <property type="component" value="Unassembled WGS sequence"/>
</dbReference>
<organism evidence="2 3">
    <name type="scientific">Piedraia hortae CBS 480.64</name>
    <dbReference type="NCBI Taxonomy" id="1314780"/>
    <lineage>
        <taxon>Eukaryota</taxon>
        <taxon>Fungi</taxon>
        <taxon>Dikarya</taxon>
        <taxon>Ascomycota</taxon>
        <taxon>Pezizomycotina</taxon>
        <taxon>Dothideomycetes</taxon>
        <taxon>Dothideomycetidae</taxon>
        <taxon>Capnodiales</taxon>
        <taxon>Piedraiaceae</taxon>
        <taxon>Piedraia</taxon>
    </lineage>
</organism>